<keyword evidence="1" id="KW-0472">Membrane</keyword>
<dbReference type="HOGENOM" id="CLU_189727_0_0_5"/>
<keyword evidence="1" id="KW-0812">Transmembrane</keyword>
<proteinExistence type="predicted"/>
<dbReference type="KEGG" id="rpe:RPE_1445"/>
<protein>
    <submittedName>
        <fullName evidence="2">Uncharacterized protein</fullName>
    </submittedName>
</protein>
<accession>Q07RN9</accession>
<sequence length="85" mass="8748">MALKITMLVIAGLLLGLVGGGAAGVGISIAWTELIQSPQEIGGAVFREIVPFSAVLGALGGGALFAVIAIRDTYLEIEQPLNERE</sequence>
<evidence type="ECO:0000313" key="2">
    <source>
        <dbReference type="EMBL" id="ABJ05395.1"/>
    </source>
</evidence>
<gene>
    <name evidence="2" type="ordered locus">RPE_1445</name>
</gene>
<dbReference type="EMBL" id="CP000463">
    <property type="protein sequence ID" value="ABJ05395.1"/>
    <property type="molecule type" value="Genomic_DNA"/>
</dbReference>
<feature type="transmembrane region" description="Helical" evidence="1">
    <location>
        <begin position="49"/>
        <end position="70"/>
    </location>
</feature>
<organism evidence="2">
    <name type="scientific">Rhodopseudomonas palustris (strain BisA53)</name>
    <dbReference type="NCBI Taxonomy" id="316055"/>
    <lineage>
        <taxon>Bacteria</taxon>
        <taxon>Pseudomonadati</taxon>
        <taxon>Pseudomonadota</taxon>
        <taxon>Alphaproteobacteria</taxon>
        <taxon>Hyphomicrobiales</taxon>
        <taxon>Nitrobacteraceae</taxon>
        <taxon>Rhodopseudomonas</taxon>
    </lineage>
</organism>
<dbReference type="STRING" id="316055.RPE_1445"/>
<dbReference type="AlphaFoldDB" id="Q07RN9"/>
<reference evidence="2" key="1">
    <citation type="submission" date="2006-09" db="EMBL/GenBank/DDBJ databases">
        <title>Complete sequence of Rhodopseudomonas palustris BisA53.</title>
        <authorList>
            <consortium name="US DOE Joint Genome Institute"/>
            <person name="Copeland A."/>
            <person name="Lucas S."/>
            <person name="Lapidus A."/>
            <person name="Barry K."/>
            <person name="Detter J.C."/>
            <person name="Glavina del Rio T."/>
            <person name="Hammon N."/>
            <person name="Israni S."/>
            <person name="Dalin E."/>
            <person name="Tice H."/>
            <person name="Pitluck S."/>
            <person name="Chain P."/>
            <person name="Malfatti S."/>
            <person name="Shin M."/>
            <person name="Vergez L."/>
            <person name="Schmutz J."/>
            <person name="Larimer F."/>
            <person name="Land M."/>
            <person name="Hauser L."/>
            <person name="Pelletier D.A."/>
            <person name="Kyrpides N."/>
            <person name="Kim E."/>
            <person name="Harwood C.S."/>
            <person name="Oda Y."/>
            <person name="Richardson P."/>
        </authorList>
    </citation>
    <scope>NUCLEOTIDE SEQUENCE [LARGE SCALE GENOMIC DNA]</scope>
    <source>
        <strain evidence="2">BisA53</strain>
    </source>
</reference>
<name>Q07RN9_RHOP5</name>
<keyword evidence="1" id="KW-1133">Transmembrane helix</keyword>
<evidence type="ECO:0000256" key="1">
    <source>
        <dbReference type="SAM" id="Phobius"/>
    </source>
</evidence>